<dbReference type="EMBL" id="MCRJ01000058">
    <property type="protein sequence ID" value="ODN70196.1"/>
    <property type="molecule type" value="Genomic_DNA"/>
</dbReference>
<keyword evidence="2" id="KW-1185">Reference proteome</keyword>
<organism evidence="1 2">
    <name type="scientific">Methylobrevis pamukkalensis</name>
    <dbReference type="NCBI Taxonomy" id="1439726"/>
    <lineage>
        <taxon>Bacteria</taxon>
        <taxon>Pseudomonadati</taxon>
        <taxon>Pseudomonadota</taxon>
        <taxon>Alphaproteobacteria</taxon>
        <taxon>Hyphomicrobiales</taxon>
        <taxon>Pleomorphomonadaceae</taxon>
        <taxon>Methylobrevis</taxon>
    </lineage>
</organism>
<name>A0A1E3H307_9HYPH</name>
<comment type="caution">
    <text evidence="1">The sequence shown here is derived from an EMBL/GenBank/DDBJ whole genome shotgun (WGS) entry which is preliminary data.</text>
</comment>
<protein>
    <submittedName>
        <fullName evidence="1">Uncharacterized protein</fullName>
    </submittedName>
</protein>
<evidence type="ECO:0000313" key="2">
    <source>
        <dbReference type="Proteomes" id="UP000094622"/>
    </source>
</evidence>
<gene>
    <name evidence="1" type="ORF">A6302_02470</name>
</gene>
<proteinExistence type="predicted"/>
<sequence>MTDILAPGFAPAPAPDAYRAFLESKIRMRRRPASMSTRPNSIRA</sequence>
<dbReference type="RefSeq" id="WP_280939093.1">
    <property type="nucleotide sequence ID" value="NZ_MCRJ01000058.1"/>
</dbReference>
<evidence type="ECO:0000313" key="1">
    <source>
        <dbReference type="EMBL" id="ODN70196.1"/>
    </source>
</evidence>
<dbReference type="AlphaFoldDB" id="A0A1E3H307"/>
<dbReference type="Proteomes" id="UP000094622">
    <property type="component" value="Unassembled WGS sequence"/>
</dbReference>
<reference evidence="1 2" key="1">
    <citation type="submission" date="2016-07" db="EMBL/GenBank/DDBJ databases">
        <title>Draft Genome Sequence of Methylobrevis pamukkalensis PK2.</title>
        <authorList>
            <person name="Vasilenko O.V."/>
            <person name="Doronina N.V."/>
            <person name="Shmareva M.N."/>
            <person name="Tarlachkov S.V."/>
            <person name="Mustakhimov I."/>
            <person name="Trotsenko Y.A."/>
        </authorList>
    </citation>
    <scope>NUCLEOTIDE SEQUENCE [LARGE SCALE GENOMIC DNA]</scope>
    <source>
        <strain evidence="1 2">PK2</strain>
    </source>
</reference>
<accession>A0A1E3H307</accession>